<dbReference type="KEGG" id="nnu:104587050"/>
<feature type="compositionally biased region" description="Low complexity" evidence="23">
    <location>
        <begin position="687"/>
        <end position="706"/>
    </location>
</feature>
<keyword evidence="10" id="KW-0430">Lectin</keyword>
<dbReference type="CDD" id="cd14066">
    <property type="entry name" value="STKc_IRAK"/>
    <property type="match status" value="1"/>
</dbReference>
<dbReference type="SUPFAM" id="SSF56112">
    <property type="entry name" value="Protein kinase-like (PK-like)"/>
    <property type="match status" value="1"/>
</dbReference>
<dbReference type="SMART" id="SM00220">
    <property type="entry name" value="S_TKc"/>
    <property type="match status" value="1"/>
</dbReference>
<keyword evidence="5" id="KW-1003">Cell membrane</keyword>
<evidence type="ECO:0000256" key="7">
    <source>
        <dbReference type="ARBA" id="ARBA00022679"/>
    </source>
</evidence>
<evidence type="ECO:0000256" key="3">
    <source>
        <dbReference type="ARBA" id="ARBA00010217"/>
    </source>
</evidence>
<keyword evidence="6" id="KW-0723">Serine/threonine-protein kinase</keyword>
<dbReference type="SUPFAM" id="SSF49899">
    <property type="entry name" value="Concanavalin A-like lectins/glucanases"/>
    <property type="match status" value="1"/>
</dbReference>
<evidence type="ECO:0000256" key="2">
    <source>
        <dbReference type="ARBA" id="ARBA00008536"/>
    </source>
</evidence>
<evidence type="ECO:0000256" key="1">
    <source>
        <dbReference type="ARBA" id="ARBA00004251"/>
    </source>
</evidence>
<comment type="subcellular location">
    <subcellularLocation>
        <location evidence="1">Cell membrane</location>
        <topology evidence="1">Single-pass type I membrane protein</topology>
    </subcellularLocation>
</comment>
<keyword evidence="15 24" id="KW-1133">Transmembrane helix</keyword>
<dbReference type="GeneID" id="104587050"/>
<dbReference type="PROSITE" id="PS00308">
    <property type="entry name" value="LECTIN_LEGUME_ALPHA"/>
    <property type="match status" value="1"/>
</dbReference>
<keyword evidence="12" id="KW-0418">Kinase</keyword>
<dbReference type="FunFam" id="2.60.120.200:FF:000103">
    <property type="entry name" value="L-type lectin-domain containing receptor kinase IX.1"/>
    <property type="match status" value="1"/>
</dbReference>
<evidence type="ECO:0000256" key="19">
    <source>
        <dbReference type="ARBA" id="ARBA00058054"/>
    </source>
</evidence>
<dbReference type="Proteomes" id="UP000189703">
    <property type="component" value="Unplaced"/>
</dbReference>
<keyword evidence="14 22" id="KW-0067">ATP-binding</keyword>
<dbReference type="GO" id="GO:0030246">
    <property type="term" value="F:carbohydrate binding"/>
    <property type="evidence" value="ECO:0007669"/>
    <property type="project" value="UniProtKB-KW"/>
</dbReference>
<name>A0A1U7Z758_NELNU</name>
<dbReference type="Gene3D" id="2.60.120.200">
    <property type="match status" value="1"/>
</dbReference>
<evidence type="ECO:0000256" key="11">
    <source>
        <dbReference type="ARBA" id="ARBA00022741"/>
    </source>
</evidence>
<dbReference type="STRING" id="4432.A0A1U7Z758"/>
<dbReference type="Pfam" id="PF00139">
    <property type="entry name" value="Lectin_legB"/>
    <property type="match status" value="1"/>
</dbReference>
<evidence type="ECO:0000259" key="25">
    <source>
        <dbReference type="PROSITE" id="PS50011"/>
    </source>
</evidence>
<keyword evidence="8 24" id="KW-0812">Transmembrane</keyword>
<reference evidence="27" key="1">
    <citation type="submission" date="2025-08" db="UniProtKB">
        <authorList>
            <consortium name="RefSeq"/>
        </authorList>
    </citation>
    <scope>IDENTIFICATION</scope>
</reference>
<dbReference type="InterPro" id="IPR013320">
    <property type="entry name" value="ConA-like_dom_sf"/>
</dbReference>
<feature type="compositionally biased region" description="Polar residues" evidence="23">
    <location>
        <begin position="677"/>
        <end position="686"/>
    </location>
</feature>
<dbReference type="PROSITE" id="PS50011">
    <property type="entry name" value="PROTEIN_KINASE_DOM"/>
    <property type="match status" value="1"/>
</dbReference>
<keyword evidence="9" id="KW-0732">Signal</keyword>
<evidence type="ECO:0000256" key="9">
    <source>
        <dbReference type="ARBA" id="ARBA00022729"/>
    </source>
</evidence>
<dbReference type="InterPro" id="IPR011009">
    <property type="entry name" value="Kinase-like_dom_sf"/>
</dbReference>
<keyword evidence="18" id="KW-0325">Glycoprotein</keyword>
<accession>A0A1U7Z758</accession>
<dbReference type="GO" id="GO:0009626">
    <property type="term" value="P:plant-type hypersensitive response"/>
    <property type="evidence" value="ECO:0007669"/>
    <property type="project" value="UniProtKB-ARBA"/>
</dbReference>
<keyword evidence="17" id="KW-0675">Receptor</keyword>
<feature type="domain" description="Protein kinase" evidence="25">
    <location>
        <begin position="365"/>
        <end position="644"/>
    </location>
</feature>
<evidence type="ECO:0000256" key="22">
    <source>
        <dbReference type="PROSITE-ProRule" id="PRU10141"/>
    </source>
</evidence>
<dbReference type="GO" id="GO:0005524">
    <property type="term" value="F:ATP binding"/>
    <property type="evidence" value="ECO:0007669"/>
    <property type="project" value="UniProtKB-UniRule"/>
</dbReference>
<evidence type="ECO:0000256" key="23">
    <source>
        <dbReference type="SAM" id="MobiDB-lite"/>
    </source>
</evidence>
<dbReference type="EC" id="2.7.11.1" evidence="4"/>
<dbReference type="InParanoid" id="A0A1U7Z758"/>
<keyword evidence="16 24" id="KW-0472">Membrane</keyword>
<dbReference type="InterPro" id="IPR050528">
    <property type="entry name" value="L-type_Lectin-RKs"/>
</dbReference>
<evidence type="ECO:0000256" key="6">
    <source>
        <dbReference type="ARBA" id="ARBA00022527"/>
    </source>
</evidence>
<evidence type="ECO:0000256" key="5">
    <source>
        <dbReference type="ARBA" id="ARBA00022475"/>
    </source>
</evidence>
<gene>
    <name evidence="27" type="primary">LOC104587050</name>
</gene>
<evidence type="ECO:0000256" key="16">
    <source>
        <dbReference type="ARBA" id="ARBA00023136"/>
    </source>
</evidence>
<dbReference type="AlphaFoldDB" id="A0A1U7Z758"/>
<dbReference type="FunFam" id="1.10.510.10:FF:000240">
    <property type="entry name" value="Lectin-domain containing receptor kinase A4.3"/>
    <property type="match status" value="1"/>
</dbReference>
<dbReference type="InterPro" id="IPR001220">
    <property type="entry name" value="Legume_lectin_dom"/>
</dbReference>
<feature type="region of interest" description="Disordered" evidence="23">
    <location>
        <begin position="677"/>
        <end position="713"/>
    </location>
</feature>
<evidence type="ECO:0000256" key="4">
    <source>
        <dbReference type="ARBA" id="ARBA00012513"/>
    </source>
</evidence>
<feature type="binding site" evidence="22">
    <location>
        <position position="394"/>
    </location>
    <ligand>
        <name>ATP</name>
        <dbReference type="ChEBI" id="CHEBI:30616"/>
    </ligand>
</feature>
<dbReference type="InterPro" id="IPR019825">
    <property type="entry name" value="Lectin_legB_Mn/Ca_BS"/>
</dbReference>
<keyword evidence="7" id="KW-0808">Transferase</keyword>
<evidence type="ECO:0000256" key="20">
    <source>
        <dbReference type="ARBA" id="ARBA00058818"/>
    </source>
</evidence>
<protein>
    <recommendedName>
        <fullName evidence="4">non-specific serine/threonine protein kinase</fullName>
        <ecNumber evidence="4">2.7.11.1</ecNumber>
    </recommendedName>
</protein>
<comment type="function">
    <text evidence="19">Involved in resistance response to the pathogenic oomycetes Phytophthora infestans and Phytophthora capsici.</text>
</comment>
<dbReference type="InterPro" id="IPR000719">
    <property type="entry name" value="Prot_kinase_dom"/>
</dbReference>
<evidence type="ECO:0000256" key="17">
    <source>
        <dbReference type="ARBA" id="ARBA00023170"/>
    </source>
</evidence>
<dbReference type="GO" id="GO:0004674">
    <property type="term" value="F:protein serine/threonine kinase activity"/>
    <property type="evidence" value="ECO:0007669"/>
    <property type="project" value="UniProtKB-KW"/>
</dbReference>
<evidence type="ECO:0000256" key="15">
    <source>
        <dbReference type="ARBA" id="ARBA00022989"/>
    </source>
</evidence>
<dbReference type="GO" id="GO:0002229">
    <property type="term" value="P:defense response to oomycetes"/>
    <property type="evidence" value="ECO:0007669"/>
    <property type="project" value="UniProtKB-ARBA"/>
</dbReference>
<comment type="function">
    <text evidence="20">Promotes hydrogen peroxide H(2)O(2) production and cell death.</text>
</comment>
<proteinExistence type="inferred from homology"/>
<organism evidence="26 27">
    <name type="scientific">Nelumbo nucifera</name>
    <name type="common">Sacred lotus</name>
    <dbReference type="NCBI Taxonomy" id="4432"/>
    <lineage>
        <taxon>Eukaryota</taxon>
        <taxon>Viridiplantae</taxon>
        <taxon>Streptophyta</taxon>
        <taxon>Embryophyta</taxon>
        <taxon>Tracheophyta</taxon>
        <taxon>Spermatophyta</taxon>
        <taxon>Magnoliopsida</taxon>
        <taxon>Proteales</taxon>
        <taxon>Nelumbonaceae</taxon>
        <taxon>Nelumbo</taxon>
    </lineage>
</organism>
<evidence type="ECO:0000256" key="24">
    <source>
        <dbReference type="SAM" id="Phobius"/>
    </source>
</evidence>
<dbReference type="CDD" id="cd06899">
    <property type="entry name" value="lectin_legume_LecRK_Arcelin_ConA"/>
    <property type="match status" value="1"/>
</dbReference>
<evidence type="ECO:0000313" key="26">
    <source>
        <dbReference type="Proteomes" id="UP000189703"/>
    </source>
</evidence>
<comment type="similarity">
    <text evidence="3">In the C-terminal section; belongs to the protein kinase superfamily. Ser/Thr protein kinase family.</text>
</comment>
<dbReference type="PROSITE" id="PS00107">
    <property type="entry name" value="PROTEIN_KINASE_ATP"/>
    <property type="match status" value="1"/>
</dbReference>
<evidence type="ECO:0000256" key="14">
    <source>
        <dbReference type="ARBA" id="ARBA00022840"/>
    </source>
</evidence>
<keyword evidence="26" id="KW-1185">Reference proteome</keyword>
<dbReference type="Pfam" id="PF00069">
    <property type="entry name" value="Pkinase"/>
    <property type="match status" value="1"/>
</dbReference>
<dbReference type="InterPro" id="IPR008271">
    <property type="entry name" value="Ser/Thr_kinase_AS"/>
</dbReference>
<evidence type="ECO:0000256" key="8">
    <source>
        <dbReference type="ARBA" id="ARBA00022692"/>
    </source>
</evidence>
<dbReference type="OrthoDB" id="2014828at2759"/>
<dbReference type="PROSITE" id="PS00108">
    <property type="entry name" value="PROTEIN_KINASE_ST"/>
    <property type="match status" value="1"/>
</dbReference>
<evidence type="ECO:0000256" key="18">
    <source>
        <dbReference type="ARBA" id="ARBA00023180"/>
    </source>
</evidence>
<comment type="subunit">
    <text evidence="21">Interacts with ABCG40.</text>
</comment>
<evidence type="ECO:0000313" key="27">
    <source>
        <dbReference type="RefSeq" id="XP_010242792.1"/>
    </source>
</evidence>
<dbReference type="eggNOG" id="ENOG502QTX3">
    <property type="taxonomic scope" value="Eukaryota"/>
</dbReference>
<dbReference type="GO" id="GO:0005886">
    <property type="term" value="C:plasma membrane"/>
    <property type="evidence" value="ECO:0000318"/>
    <property type="project" value="GO_Central"/>
</dbReference>
<dbReference type="PROSITE" id="PS00307">
    <property type="entry name" value="LECTIN_LEGUME_BETA"/>
    <property type="match status" value="1"/>
</dbReference>
<dbReference type="PANTHER" id="PTHR27007">
    <property type="match status" value="1"/>
</dbReference>
<dbReference type="InterPro" id="IPR000985">
    <property type="entry name" value="Lectin_LegA_CS"/>
</dbReference>
<evidence type="ECO:0000256" key="13">
    <source>
        <dbReference type="ARBA" id="ARBA00022821"/>
    </source>
</evidence>
<evidence type="ECO:0000256" key="10">
    <source>
        <dbReference type="ARBA" id="ARBA00022734"/>
    </source>
</evidence>
<feature type="transmembrane region" description="Helical" evidence="24">
    <location>
        <begin position="294"/>
        <end position="317"/>
    </location>
</feature>
<keyword evidence="13" id="KW-0611">Plant defense</keyword>
<comment type="similarity">
    <text evidence="2">In the N-terminal section; belongs to the leguminous lectin family.</text>
</comment>
<sequence length="713" mass="78902">MALCNTRFYVLRSPTFLFVQFQMLMILLLIFTPSAASLSFNFTSFDTNSREIQYEGNASPSDGVIQLTRNRIDMSVDLSVGRATYEQPVHLWDNATNNLTDFTTDFSFTIDARNNTIPGDGLAFFLAPNGSTLPPNSTGSPLGLFERRLMFNTTENQIVAVEFDTFKNPFDPSDDHLGIDINSIESVRNVSWPHSMKDGRRANARITYNSSTKDLSVFLTYDDIPVFTGSPNLSYTVDLRDYLPEWVTVGFSASTGRHNESFQLHVINSWAFSSSLELGNSNSETGEDKNNTGLVVGLVVGAGALVAAGLTVVWLVFRKRLNRGKDDDYDSEDVILDDTMDDEFEKGTGPKRFLYKELSRSTNNFSEEGKLGEGGFGGVYRGFLSDLNSDVAIKRVSKGSKQGVKEYMSEVKIISRLRHKNLVQLVGWCHQRSELLLVYEFMPNGSLDSHLFGTKGLLTWEVRYNIALGLASALLYLHELWEQCVIHRDIKSSNVMLDSNFNAKLGDFGLARLVDHGEGAQTTMLAGTMGYMAPECVITGKASKESDVYSFGVVALEIACGRRPVDSKAEEGKVRLLEWVWEFYGQGKLVEAADSRLLNLGFDEKQLECLMIVGLWCAHPDYNLRPSIRQALNVLSFEAPLPVLPSKMPVPTYFAPPSQISLFSNTSFYGATGSEGFQAQSSSDGYTTNSSAISNTPSASSATSTSFLQPQPR</sequence>
<dbReference type="Gene3D" id="3.30.200.20">
    <property type="entry name" value="Phosphorylase Kinase, domain 1"/>
    <property type="match status" value="1"/>
</dbReference>
<dbReference type="OMA" id="NEAGINC"/>
<evidence type="ECO:0000256" key="12">
    <source>
        <dbReference type="ARBA" id="ARBA00022777"/>
    </source>
</evidence>
<evidence type="ECO:0000256" key="21">
    <source>
        <dbReference type="ARBA" id="ARBA00063357"/>
    </source>
</evidence>
<keyword evidence="11 22" id="KW-0547">Nucleotide-binding</keyword>
<dbReference type="InterPro" id="IPR017441">
    <property type="entry name" value="Protein_kinase_ATP_BS"/>
</dbReference>
<dbReference type="RefSeq" id="XP_010242792.1">
    <property type="nucleotide sequence ID" value="XM_010244490.2"/>
</dbReference>
<dbReference type="Gene3D" id="1.10.510.10">
    <property type="entry name" value="Transferase(Phosphotransferase) domain 1"/>
    <property type="match status" value="1"/>
</dbReference>
<dbReference type="FunFam" id="3.30.200.20:FF:000168">
    <property type="entry name" value="L-type lectin-domain containing receptor kinase IX.1"/>
    <property type="match status" value="1"/>
</dbReference>